<feature type="domain" description="Endonuclease/exonuclease/phosphatase" evidence="1">
    <location>
        <begin position="41"/>
        <end position="347"/>
    </location>
</feature>
<organism evidence="2 3">
    <name type="scientific">Paramicrosporidium saccamoebae</name>
    <dbReference type="NCBI Taxonomy" id="1246581"/>
    <lineage>
        <taxon>Eukaryota</taxon>
        <taxon>Fungi</taxon>
        <taxon>Fungi incertae sedis</taxon>
        <taxon>Cryptomycota</taxon>
        <taxon>Cryptomycota incertae sedis</taxon>
        <taxon>Paramicrosporidium</taxon>
    </lineage>
</organism>
<dbReference type="PANTHER" id="PTHR12121:SF34">
    <property type="entry name" value="PROTEIN ANGEL"/>
    <property type="match status" value="1"/>
</dbReference>
<dbReference type="GO" id="GO:0000175">
    <property type="term" value="F:3'-5'-RNA exonuclease activity"/>
    <property type="evidence" value="ECO:0007669"/>
    <property type="project" value="TreeGrafter"/>
</dbReference>
<dbReference type="OrthoDB" id="428734at2759"/>
<dbReference type="InterPro" id="IPR036691">
    <property type="entry name" value="Endo/exonu/phosph_ase_sf"/>
</dbReference>
<accession>A0A2H9TGW7</accession>
<dbReference type="InterPro" id="IPR005135">
    <property type="entry name" value="Endo/exonuclease/phosphatase"/>
</dbReference>
<keyword evidence="3" id="KW-1185">Reference proteome</keyword>
<evidence type="ECO:0000313" key="2">
    <source>
        <dbReference type="EMBL" id="PJF16860.1"/>
    </source>
</evidence>
<dbReference type="Gene3D" id="3.60.10.10">
    <property type="entry name" value="Endonuclease/exonuclease/phosphatase"/>
    <property type="match status" value="1"/>
</dbReference>
<reference evidence="2 3" key="1">
    <citation type="submission" date="2016-10" db="EMBL/GenBank/DDBJ databases">
        <title>The genome of Paramicrosporidium saccamoebae is the missing link in understanding Cryptomycota and Microsporidia evolution.</title>
        <authorList>
            <person name="Quandt C.A."/>
            <person name="Beaudet D."/>
            <person name="Corsaro D."/>
            <person name="Michel R."/>
            <person name="Corradi N."/>
            <person name="James T."/>
        </authorList>
    </citation>
    <scope>NUCLEOTIDE SEQUENCE [LARGE SCALE GENOMIC DNA]</scope>
    <source>
        <strain evidence="2 3">KSL3</strain>
    </source>
</reference>
<dbReference type="AlphaFoldDB" id="A0A2H9TGW7"/>
<evidence type="ECO:0000259" key="1">
    <source>
        <dbReference type="Pfam" id="PF03372"/>
    </source>
</evidence>
<dbReference type="STRING" id="1246581.A0A2H9TGW7"/>
<dbReference type="Pfam" id="PF03372">
    <property type="entry name" value="Exo_endo_phos"/>
    <property type="match status" value="1"/>
</dbReference>
<proteinExistence type="predicted"/>
<dbReference type="EMBL" id="MTSL01000205">
    <property type="protein sequence ID" value="PJF16860.1"/>
    <property type="molecule type" value="Genomic_DNA"/>
</dbReference>
<evidence type="ECO:0000313" key="3">
    <source>
        <dbReference type="Proteomes" id="UP000240830"/>
    </source>
</evidence>
<gene>
    <name evidence="2" type="ORF">PSACC_03335</name>
</gene>
<dbReference type="SUPFAM" id="SSF56219">
    <property type="entry name" value="DNase I-like"/>
    <property type="match status" value="1"/>
</dbReference>
<dbReference type="PANTHER" id="PTHR12121">
    <property type="entry name" value="CARBON CATABOLITE REPRESSOR PROTEIN 4"/>
    <property type="match status" value="1"/>
</dbReference>
<protein>
    <recommendedName>
        <fullName evidence="1">Endonuclease/exonuclease/phosphatase domain-containing protein</fullName>
    </recommendedName>
</protein>
<sequence length="362" mass="41483">MSANRPPTEADFNTLRPMVNLPPSVTNRKTNEHPVASLTVLTYNILAQDHIYRDSYPYCAKDTLKWKQRKILLSTELAAYDADIMCFQEMDRFHDHFQPLLSRLGYDTRYYMRNGPKSDVNCVCWKRNCFTLVESRQVSFEGTTAGLGAVPNVAQFCALQSIGNPEVRVVVATTHLYWRMECDHIRLVQLHSLVTELLAFCATLNDGKGQFIPIIAGDLNSDPDSMAVQAALRSNFLMDPLNFNTILERSQMSPSVLRQILSDFTVKWPCFYDAHKDYPSVFPGATGYPLPYTSFSHYKGILDFIMYNQYRPDSQMRITPTALRILPERHILEIESALPNRMFASDHLALMVEFTVFQSHRE</sequence>
<dbReference type="Proteomes" id="UP000240830">
    <property type="component" value="Unassembled WGS sequence"/>
</dbReference>
<dbReference type="InterPro" id="IPR050410">
    <property type="entry name" value="CCR4/nocturin_mRNA_transcr"/>
</dbReference>
<name>A0A2H9TGW7_9FUNG</name>
<comment type="caution">
    <text evidence="2">The sequence shown here is derived from an EMBL/GenBank/DDBJ whole genome shotgun (WGS) entry which is preliminary data.</text>
</comment>